<dbReference type="STRING" id="35608.A0A2U1NW68"/>
<protein>
    <submittedName>
        <fullName evidence="1">Uncharacterized protein</fullName>
    </submittedName>
</protein>
<sequence length="322" mass="36578">MSVFFERERRIHRVSAGVDVLMHREFLMKLQEVCGEWLLDLEHDLVVANSFFKKRDVHLITFQSGGHSTQIDYLLVRRSDLRACRDCRVFPGETCSSQHKLLALEARFASRQPKRAATGLPKILWKNLKGEAAELFRVKVAEGLANRPEDLSARDADQMWDTLAGIIKDAAKDSLGVTRGAARTQSTSRESWWYSEEVQSKVATKQSRFRELTLCRQGHQVELTAAKNQYFASSDSSCIGECRCFNASGIFNGTGILCWMNVVIRFVDLVLFGEFDRSFRKCVESGYCMWERERECGVNSGYSTHNSVYSQRKTGCTVAQAL</sequence>
<reference evidence="1 2" key="1">
    <citation type="journal article" date="2018" name="Mol. Plant">
        <title>The genome of Artemisia annua provides insight into the evolution of Asteraceae family and artemisinin biosynthesis.</title>
        <authorList>
            <person name="Shen Q."/>
            <person name="Zhang L."/>
            <person name="Liao Z."/>
            <person name="Wang S."/>
            <person name="Yan T."/>
            <person name="Shi P."/>
            <person name="Liu M."/>
            <person name="Fu X."/>
            <person name="Pan Q."/>
            <person name="Wang Y."/>
            <person name="Lv Z."/>
            <person name="Lu X."/>
            <person name="Zhang F."/>
            <person name="Jiang W."/>
            <person name="Ma Y."/>
            <person name="Chen M."/>
            <person name="Hao X."/>
            <person name="Li L."/>
            <person name="Tang Y."/>
            <person name="Lv G."/>
            <person name="Zhou Y."/>
            <person name="Sun X."/>
            <person name="Brodelius P.E."/>
            <person name="Rose J.K.C."/>
            <person name="Tang K."/>
        </authorList>
    </citation>
    <scope>NUCLEOTIDE SEQUENCE [LARGE SCALE GENOMIC DNA]</scope>
    <source>
        <strain evidence="2">cv. Huhao1</strain>
        <tissue evidence="1">Leaf</tissue>
    </source>
</reference>
<dbReference type="InterPro" id="IPR036691">
    <property type="entry name" value="Endo/exonu/phosph_ase_sf"/>
</dbReference>
<dbReference type="AlphaFoldDB" id="A0A2U1NW68"/>
<dbReference type="PANTHER" id="PTHR23227:SF67">
    <property type="entry name" value="CRANIOFACIAL DEVELOPMENT PROTEIN 2-LIKE"/>
    <property type="match status" value="1"/>
</dbReference>
<dbReference type="Proteomes" id="UP000245207">
    <property type="component" value="Unassembled WGS sequence"/>
</dbReference>
<evidence type="ECO:0000313" key="2">
    <source>
        <dbReference type="Proteomes" id="UP000245207"/>
    </source>
</evidence>
<proteinExistence type="predicted"/>
<name>A0A2U1NW68_ARTAN</name>
<dbReference type="OrthoDB" id="418748at2759"/>
<keyword evidence="2" id="KW-1185">Reference proteome</keyword>
<dbReference type="PANTHER" id="PTHR23227">
    <property type="entry name" value="BUCENTAUR RELATED"/>
    <property type="match status" value="1"/>
</dbReference>
<gene>
    <name evidence="1" type="ORF">CTI12_AA217890</name>
</gene>
<dbReference type="Gene3D" id="3.60.10.10">
    <property type="entry name" value="Endonuclease/exonuclease/phosphatase"/>
    <property type="match status" value="1"/>
</dbReference>
<organism evidence="1 2">
    <name type="scientific">Artemisia annua</name>
    <name type="common">Sweet wormwood</name>
    <dbReference type="NCBI Taxonomy" id="35608"/>
    <lineage>
        <taxon>Eukaryota</taxon>
        <taxon>Viridiplantae</taxon>
        <taxon>Streptophyta</taxon>
        <taxon>Embryophyta</taxon>
        <taxon>Tracheophyta</taxon>
        <taxon>Spermatophyta</taxon>
        <taxon>Magnoliopsida</taxon>
        <taxon>eudicotyledons</taxon>
        <taxon>Gunneridae</taxon>
        <taxon>Pentapetalae</taxon>
        <taxon>asterids</taxon>
        <taxon>campanulids</taxon>
        <taxon>Asterales</taxon>
        <taxon>Asteraceae</taxon>
        <taxon>Asteroideae</taxon>
        <taxon>Anthemideae</taxon>
        <taxon>Artemisiinae</taxon>
        <taxon>Artemisia</taxon>
    </lineage>
</organism>
<evidence type="ECO:0000313" key="1">
    <source>
        <dbReference type="EMBL" id="PWA77734.1"/>
    </source>
</evidence>
<comment type="caution">
    <text evidence="1">The sequence shown here is derived from an EMBL/GenBank/DDBJ whole genome shotgun (WGS) entry which is preliminary data.</text>
</comment>
<dbReference type="InterPro" id="IPR027124">
    <property type="entry name" value="Swc5/CFDP1/2"/>
</dbReference>
<dbReference type="EMBL" id="PKPP01002084">
    <property type="protein sequence ID" value="PWA77734.1"/>
    <property type="molecule type" value="Genomic_DNA"/>
</dbReference>
<accession>A0A2U1NW68</accession>